<accession>L7LDE8</accession>
<reference evidence="4 5" key="1">
    <citation type="submission" date="2012-12" db="EMBL/GenBank/DDBJ databases">
        <title>Whole genome shotgun sequence of Gordonia hirsuta NBRC 16056.</title>
        <authorList>
            <person name="Isaki-Nakamura S."/>
            <person name="Hosoyama A."/>
            <person name="Tsuchikane K."/>
            <person name="Katsumata H."/>
            <person name="Baba S."/>
            <person name="Yamazaki S."/>
            <person name="Fujita N."/>
        </authorList>
    </citation>
    <scope>NUCLEOTIDE SEQUENCE [LARGE SCALE GENOMIC DNA]</scope>
    <source>
        <strain evidence="4 5">NBRC 16056</strain>
    </source>
</reference>
<evidence type="ECO:0000313" key="5">
    <source>
        <dbReference type="Proteomes" id="UP000053405"/>
    </source>
</evidence>
<feature type="domain" description="AMIN-like" evidence="3">
    <location>
        <begin position="84"/>
        <end position="206"/>
    </location>
</feature>
<proteinExistence type="predicted"/>
<dbReference type="STRING" id="1121927.GOHSU_29_00360"/>
<evidence type="ECO:0000313" key="4">
    <source>
        <dbReference type="EMBL" id="GAC58053.1"/>
    </source>
</evidence>
<dbReference type="Proteomes" id="UP000053405">
    <property type="component" value="Unassembled WGS sequence"/>
</dbReference>
<feature type="compositionally biased region" description="Polar residues" evidence="1">
    <location>
        <begin position="67"/>
        <end position="80"/>
    </location>
</feature>
<keyword evidence="5" id="KW-1185">Reference proteome</keyword>
<keyword evidence="2" id="KW-0732">Signal</keyword>
<sequence length="207" mass="21024">MRYPRLVPVVAATALLLTGCTQTDPGSPTDGPTVTVTDQVTDTVTAPGSDEPSSPEAMTSPPAASVPTGTLPTSHAPSTGAQLTVTEVRTGAHEGFDRVVFEFAGRGTPGWRIDYTDRPAEAGSGHPVELPGSGVISVALTGVGYPFDTGRTPFTGTVPGAGEITRVQVGGPFEGEVLAFVGTAAVRPAVTVSALTSPTRVVLDIAR</sequence>
<dbReference type="InterPro" id="IPR056303">
    <property type="entry name" value="AMIN-like"/>
</dbReference>
<dbReference type="EMBL" id="BANT01000029">
    <property type="protein sequence ID" value="GAC58053.1"/>
    <property type="molecule type" value="Genomic_DNA"/>
</dbReference>
<dbReference type="OrthoDB" id="3393679at2"/>
<name>L7LDE8_9ACTN</name>
<dbReference type="AlphaFoldDB" id="L7LDE8"/>
<evidence type="ECO:0000259" key="3">
    <source>
        <dbReference type="Pfam" id="PF24837"/>
    </source>
</evidence>
<evidence type="ECO:0000256" key="1">
    <source>
        <dbReference type="SAM" id="MobiDB-lite"/>
    </source>
</evidence>
<dbReference type="eggNOG" id="COG5401">
    <property type="taxonomic scope" value="Bacteria"/>
</dbReference>
<dbReference type="PROSITE" id="PS51257">
    <property type="entry name" value="PROKAR_LIPOPROTEIN"/>
    <property type="match status" value="1"/>
</dbReference>
<feature type="chain" id="PRO_5003979988" description="AMIN-like domain-containing protein" evidence="2">
    <location>
        <begin position="24"/>
        <end position="207"/>
    </location>
</feature>
<gene>
    <name evidence="4" type="ORF">GOHSU_29_00360</name>
</gene>
<evidence type="ECO:0000256" key="2">
    <source>
        <dbReference type="SAM" id="SignalP"/>
    </source>
</evidence>
<comment type="caution">
    <text evidence="4">The sequence shown here is derived from an EMBL/GenBank/DDBJ whole genome shotgun (WGS) entry which is preliminary data.</text>
</comment>
<dbReference type="RefSeq" id="WP_005941391.1">
    <property type="nucleotide sequence ID" value="NZ_ATVK01000015.1"/>
</dbReference>
<feature type="region of interest" description="Disordered" evidence="1">
    <location>
        <begin position="43"/>
        <end position="80"/>
    </location>
</feature>
<protein>
    <recommendedName>
        <fullName evidence="3">AMIN-like domain-containing protein</fullName>
    </recommendedName>
</protein>
<feature type="signal peptide" evidence="2">
    <location>
        <begin position="1"/>
        <end position="23"/>
    </location>
</feature>
<dbReference type="Pfam" id="PF24837">
    <property type="entry name" value="AMIN-like"/>
    <property type="match status" value="1"/>
</dbReference>
<organism evidence="4 5">
    <name type="scientific">Gordonia hirsuta DSM 44140 = NBRC 16056</name>
    <dbReference type="NCBI Taxonomy" id="1121927"/>
    <lineage>
        <taxon>Bacteria</taxon>
        <taxon>Bacillati</taxon>
        <taxon>Actinomycetota</taxon>
        <taxon>Actinomycetes</taxon>
        <taxon>Mycobacteriales</taxon>
        <taxon>Gordoniaceae</taxon>
        <taxon>Gordonia</taxon>
    </lineage>
</organism>